<dbReference type="GO" id="GO:0047355">
    <property type="term" value="F:CDP-glycerol glycerophosphotransferase activity"/>
    <property type="evidence" value="ECO:0007669"/>
    <property type="project" value="InterPro"/>
</dbReference>
<proteinExistence type="predicted"/>
<dbReference type="GO" id="GO:0016020">
    <property type="term" value="C:membrane"/>
    <property type="evidence" value="ECO:0007669"/>
    <property type="project" value="InterPro"/>
</dbReference>
<dbReference type="EMBL" id="CAEZTU010000006">
    <property type="protein sequence ID" value="CAB4571206.1"/>
    <property type="molecule type" value="Genomic_DNA"/>
</dbReference>
<dbReference type="Gene3D" id="3.40.50.12580">
    <property type="match status" value="1"/>
</dbReference>
<reference evidence="1" key="1">
    <citation type="submission" date="2020-05" db="EMBL/GenBank/DDBJ databases">
        <authorList>
            <person name="Chiriac C."/>
            <person name="Salcher M."/>
            <person name="Ghai R."/>
            <person name="Kavagutti S V."/>
        </authorList>
    </citation>
    <scope>NUCLEOTIDE SEQUENCE</scope>
</reference>
<dbReference type="AlphaFoldDB" id="A0A6J6E5U4"/>
<dbReference type="InterPro" id="IPR007554">
    <property type="entry name" value="Glycerophosphate_synth"/>
</dbReference>
<organism evidence="1">
    <name type="scientific">freshwater metagenome</name>
    <dbReference type="NCBI Taxonomy" id="449393"/>
    <lineage>
        <taxon>unclassified sequences</taxon>
        <taxon>metagenomes</taxon>
        <taxon>ecological metagenomes</taxon>
    </lineage>
</organism>
<evidence type="ECO:0000313" key="1">
    <source>
        <dbReference type="EMBL" id="CAB4571206.1"/>
    </source>
</evidence>
<name>A0A6J6E5U4_9ZZZZ</name>
<protein>
    <submittedName>
        <fullName evidence="1">Unannotated protein</fullName>
    </submittedName>
</protein>
<gene>
    <name evidence="1" type="ORF">UFOPK1740_00250</name>
</gene>
<accession>A0A6J6E5U4</accession>
<sequence length="419" mass="47593">MAFIPRRFDSNPWFLRFRRMGGAAYHAWIANDPQAISEFKDLKNNSKNFEVLAYFGDDLSRSYQIQQWLPVYEELNKTHKVQIICRQFPTTKHLRKLTSLPVNSVYDFFTLTDLIESNNYKVVLYVNNSFTNFQAMAAKRAFHVHLNHGESDKMSMTSRQMYAYDVVAVAGQAAKDRLKNALIVSDENKEVVIGRPQLDLLNKPMDVNTERKILVYAPTWEGDQDANNYSSVDVYGEQIVSAMLKIPNSTLLYKPHPKVTTSPKSHMIHAHKAVLSLLDSANSKDPGAKHKLVTGDPLPVLQVADLLVSDVSAVTIDYLYLKPQGAMLMCDRRSNDQEFAKVAPVSKAVTVINKNNINNIEKLIFDHVAGHVDRSSYESMRNYYFGDTKPGSSIARFISMVDDLIKRRDHRVSQLPTSN</sequence>
<dbReference type="InterPro" id="IPR043148">
    <property type="entry name" value="TagF_C"/>
</dbReference>
<dbReference type="Pfam" id="PF04464">
    <property type="entry name" value="Glyphos_transf"/>
    <property type="match status" value="1"/>
</dbReference>
<dbReference type="SUPFAM" id="SSF53756">
    <property type="entry name" value="UDP-Glycosyltransferase/glycogen phosphorylase"/>
    <property type="match status" value="1"/>
</dbReference>